<dbReference type="Proteomes" id="UP000186132">
    <property type="component" value="Unassembled WGS sequence"/>
</dbReference>
<dbReference type="InterPro" id="IPR050789">
    <property type="entry name" value="Diverse_Enzym_Activities"/>
</dbReference>
<dbReference type="Pfam" id="PF00144">
    <property type="entry name" value="Beta-lactamase"/>
    <property type="match status" value="1"/>
</dbReference>
<evidence type="ECO:0000313" key="3">
    <source>
        <dbReference type="EMBL" id="SHG97045.1"/>
    </source>
</evidence>
<dbReference type="PANTHER" id="PTHR43283:SF11">
    <property type="entry name" value="BETA-LACTAMASE-RELATED DOMAIN-CONTAINING PROTEIN"/>
    <property type="match status" value="1"/>
</dbReference>
<dbReference type="SUPFAM" id="SSF56601">
    <property type="entry name" value="beta-lactamase/transpeptidase-like"/>
    <property type="match status" value="1"/>
</dbReference>
<keyword evidence="4" id="KW-1185">Reference proteome</keyword>
<evidence type="ECO:0000259" key="2">
    <source>
        <dbReference type="Pfam" id="PF00144"/>
    </source>
</evidence>
<keyword evidence="1" id="KW-0378">Hydrolase</keyword>
<dbReference type="PANTHER" id="PTHR43283">
    <property type="entry name" value="BETA-LACTAMASE-RELATED"/>
    <property type="match status" value="1"/>
</dbReference>
<feature type="domain" description="Beta-lactamase-related" evidence="2">
    <location>
        <begin position="10"/>
        <end position="324"/>
    </location>
</feature>
<dbReference type="OrthoDB" id="9809635at2"/>
<name>A0A1M5P5Q1_9ACTN</name>
<accession>A0A1M5P5Q1</accession>
<dbReference type="InterPro" id="IPR012338">
    <property type="entry name" value="Beta-lactam/transpept-like"/>
</dbReference>
<organism evidence="3 4">
    <name type="scientific">Jatrophihabitans endophyticus</name>
    <dbReference type="NCBI Taxonomy" id="1206085"/>
    <lineage>
        <taxon>Bacteria</taxon>
        <taxon>Bacillati</taxon>
        <taxon>Actinomycetota</taxon>
        <taxon>Actinomycetes</taxon>
        <taxon>Jatrophihabitantales</taxon>
        <taxon>Jatrophihabitantaceae</taxon>
        <taxon>Jatrophihabitans</taxon>
    </lineage>
</organism>
<evidence type="ECO:0000313" key="4">
    <source>
        <dbReference type="Proteomes" id="UP000186132"/>
    </source>
</evidence>
<dbReference type="RefSeq" id="WP_073391228.1">
    <property type="nucleotide sequence ID" value="NZ_FQVU01000004.1"/>
</dbReference>
<protein>
    <submittedName>
        <fullName evidence="3">CubicO group peptidase, beta-lactamase class C family</fullName>
    </submittedName>
</protein>
<reference evidence="3 4" key="1">
    <citation type="submission" date="2016-11" db="EMBL/GenBank/DDBJ databases">
        <authorList>
            <person name="Jaros S."/>
            <person name="Januszkiewicz K."/>
            <person name="Wedrychowicz H."/>
        </authorList>
    </citation>
    <scope>NUCLEOTIDE SEQUENCE [LARGE SCALE GENOMIC DNA]</scope>
    <source>
        <strain evidence="3 4">DSM 45627</strain>
    </source>
</reference>
<dbReference type="GO" id="GO:0016787">
    <property type="term" value="F:hydrolase activity"/>
    <property type="evidence" value="ECO:0007669"/>
    <property type="project" value="UniProtKB-KW"/>
</dbReference>
<dbReference type="Gene3D" id="3.40.710.10">
    <property type="entry name" value="DD-peptidase/beta-lactamase superfamily"/>
    <property type="match status" value="1"/>
</dbReference>
<dbReference type="STRING" id="1206085.SAMN05443575_2983"/>
<evidence type="ECO:0000256" key="1">
    <source>
        <dbReference type="ARBA" id="ARBA00022801"/>
    </source>
</evidence>
<dbReference type="EMBL" id="FQVU01000004">
    <property type="protein sequence ID" value="SHG97045.1"/>
    <property type="molecule type" value="Genomic_DNA"/>
</dbReference>
<proteinExistence type="predicted"/>
<dbReference type="InterPro" id="IPR001466">
    <property type="entry name" value="Beta-lactam-related"/>
</dbReference>
<dbReference type="AlphaFoldDB" id="A0A1M5P5Q1"/>
<sequence>MRLDAASDVLARGVADGLWPGVVAAAGVGGRTERTWVLGRADTRPERPMTVDTVFDLASLTKVLATLPVLLRLVSGAVARRVVRLDTAVSELVPGVDERVTIEHLLTHTAGLPAHVRFAATDPDALVAAAAAVPLEAEPGTRVAYSDVGFVLLGGVVHAVTGERLDAVAERDVFGPLGIAPRFRPPASWRPRIAATEVYDDVPTVGVVHDENAQLAGGLAGHAGLFGTLADVVGSLPMWRRGGPLLDDAVRAEAMRDRTAALDGHRGLGWTCRGDRYDILSAGWGDAAVSHTGFTGTSVAFDPVTERWAVLLTNHVHFGRGRPEVFAARRRWHAVLVGD</sequence>
<gene>
    <name evidence="3" type="ORF">SAMN05443575_2983</name>
</gene>